<reference evidence="5" key="1">
    <citation type="submission" date="2009-10" db="EMBL/GenBank/DDBJ databases">
        <title>Diversity of trophic interactions inside an arsenic-rich microbial ecosystem.</title>
        <authorList>
            <person name="Bertin P.N."/>
            <person name="Heinrich-Salmeron A."/>
            <person name="Pelletier E."/>
            <person name="Goulhen-Chollet F."/>
            <person name="Arsene-Ploetze F."/>
            <person name="Gallien S."/>
            <person name="Calteau A."/>
            <person name="Vallenet D."/>
            <person name="Casiot C."/>
            <person name="Chane-Woon-Ming B."/>
            <person name="Giloteaux L."/>
            <person name="Barakat M."/>
            <person name="Bonnefoy V."/>
            <person name="Bruneel O."/>
            <person name="Chandler M."/>
            <person name="Cleiss J."/>
            <person name="Duran R."/>
            <person name="Elbaz-Poulichet F."/>
            <person name="Fonknechten N."/>
            <person name="Lauga B."/>
            <person name="Mornico D."/>
            <person name="Ortet P."/>
            <person name="Schaeffer C."/>
            <person name="Siguier P."/>
            <person name="Alexander Thil Smith A."/>
            <person name="Van Dorsselaer A."/>
            <person name="Weissenbach J."/>
            <person name="Medigue C."/>
            <person name="Le Paslier D."/>
        </authorList>
    </citation>
    <scope>NUCLEOTIDE SEQUENCE</scope>
</reference>
<keyword evidence="3" id="KW-0479">Metal-binding</keyword>
<evidence type="ECO:0008006" key="6">
    <source>
        <dbReference type="Google" id="ProtNLM"/>
    </source>
</evidence>
<dbReference type="Gene3D" id="3.20.20.70">
    <property type="entry name" value="Aldolase class I"/>
    <property type="match status" value="1"/>
</dbReference>
<evidence type="ECO:0000313" key="5">
    <source>
        <dbReference type="EMBL" id="CBH75349.1"/>
    </source>
</evidence>
<evidence type="ECO:0000256" key="3">
    <source>
        <dbReference type="ARBA" id="ARBA00022723"/>
    </source>
</evidence>
<dbReference type="InterPro" id="IPR013785">
    <property type="entry name" value="Aldolase_TIM"/>
</dbReference>
<dbReference type="GO" id="GO:0043720">
    <property type="term" value="F:3-keto-5-aminohexanoate cleavage activity"/>
    <property type="evidence" value="ECO:0007669"/>
    <property type="project" value="InterPro"/>
</dbReference>
<dbReference type="InterPro" id="IPR008567">
    <property type="entry name" value="BKACE"/>
</dbReference>
<accession>E6PFW2</accession>
<dbReference type="PANTHER" id="PTHR37418">
    <property type="entry name" value="3-KETO-5-AMINOHEXANOATE CLEAVAGE ENZYME-RELATED"/>
    <property type="match status" value="1"/>
</dbReference>
<comment type="caution">
    <text evidence="5">The sequence shown here is derived from an EMBL/GenBank/DDBJ whole genome shotgun (WGS) entry which is preliminary data.</text>
</comment>
<protein>
    <recommendedName>
        <fullName evidence="6">3-keto-5-aminohexanoate cleavage enzyme</fullName>
    </recommendedName>
</protein>
<organism evidence="5">
    <name type="scientific">mine drainage metagenome</name>
    <dbReference type="NCBI Taxonomy" id="410659"/>
    <lineage>
        <taxon>unclassified sequences</taxon>
        <taxon>metagenomes</taxon>
        <taxon>ecological metagenomes</taxon>
    </lineage>
</organism>
<dbReference type="AlphaFoldDB" id="E6PFW2"/>
<sequence length="281" mass="29768">MQPLIITCAPVGAELSPEQTPHLAVTPTQLGEVAAEVAEAGASLIHVHCRNDDGSNTHDVARFRAAYEAIRARSELIVQFSTGGAIGMTPQERAAVLQLRPEMATLTCGSVNFGDEIFENSFPIMRTIAGAMNQYGVKPELEIFDKGHLANARRLAVEGVLTLPQHVDFVLGVPGALEASVENLCDLLRDLPEGCTWSVAGIGRHQLPLAMAAIAMGGHVRVGLEDNIYYSKGRLASNGELVARIVRIANEAGRLVATPAQAREILSLPPLTGAGIGRVAS</sequence>
<dbReference type="PANTHER" id="PTHR37418:SF2">
    <property type="entry name" value="3-KETO-5-AMINOHEXANOATE CLEAVAGE ENZYME"/>
    <property type="match status" value="1"/>
</dbReference>
<evidence type="ECO:0000256" key="1">
    <source>
        <dbReference type="ARBA" id="ARBA00001947"/>
    </source>
</evidence>
<dbReference type="EMBL" id="CABL01000008">
    <property type="protein sequence ID" value="CBH75349.1"/>
    <property type="molecule type" value="Genomic_DNA"/>
</dbReference>
<dbReference type="Pfam" id="PF05853">
    <property type="entry name" value="BKACE"/>
    <property type="match status" value="1"/>
</dbReference>
<dbReference type="GO" id="GO:0046872">
    <property type="term" value="F:metal ion binding"/>
    <property type="evidence" value="ECO:0007669"/>
    <property type="project" value="UniProtKB-KW"/>
</dbReference>
<evidence type="ECO:0000256" key="4">
    <source>
        <dbReference type="ARBA" id="ARBA00022833"/>
    </source>
</evidence>
<name>E6PFW2_9ZZZZ</name>
<gene>
    <name evidence="5" type="ORF">CARN1_1366</name>
</gene>
<evidence type="ECO:0000256" key="2">
    <source>
        <dbReference type="ARBA" id="ARBA00022679"/>
    </source>
</evidence>
<proteinExistence type="predicted"/>
<keyword evidence="2" id="KW-0808">Transferase</keyword>
<comment type="cofactor">
    <cofactor evidence="1">
        <name>Zn(2+)</name>
        <dbReference type="ChEBI" id="CHEBI:29105"/>
    </cofactor>
</comment>
<keyword evidence="4" id="KW-0862">Zinc</keyword>